<reference evidence="21 22" key="1">
    <citation type="submission" date="2020-06" db="EMBL/GenBank/DDBJ databases">
        <title>Transcriptomic and genomic resources for Thalictrum thalictroides and T. hernandezii: Facilitating candidate gene discovery in an emerging model plant lineage.</title>
        <authorList>
            <person name="Arias T."/>
            <person name="Riano-Pachon D.M."/>
            <person name="Di Stilio V.S."/>
        </authorList>
    </citation>
    <scope>NUCLEOTIDE SEQUENCE [LARGE SCALE GENOMIC DNA]</scope>
    <source>
        <strain evidence="22">cv. WT478/WT964</strain>
        <tissue evidence="21">Leaves</tissue>
    </source>
</reference>
<name>A0A7J6X394_THATH</name>
<evidence type="ECO:0000256" key="19">
    <source>
        <dbReference type="RuleBase" id="RU361177"/>
    </source>
</evidence>
<dbReference type="OrthoDB" id="66881at2759"/>
<dbReference type="EMBL" id="JABWDY010007264">
    <property type="protein sequence ID" value="KAF5203090.1"/>
    <property type="molecule type" value="Genomic_DNA"/>
</dbReference>
<comment type="cofactor">
    <cofactor evidence="15">
        <name>Ca(2+)</name>
        <dbReference type="ChEBI" id="CHEBI:29108"/>
    </cofactor>
    <text evidence="15">Binds 2 calcium ions per subunit.</text>
</comment>
<dbReference type="PANTHER" id="PTHR43539:SF38">
    <property type="entry name" value="INDOLE-3-PYRUVATE MONOOXYGENASE YUCCA6"/>
    <property type="match status" value="1"/>
</dbReference>
<comment type="similarity">
    <text evidence="4 19">Belongs to the FMO family.</text>
</comment>
<feature type="disulfide bond" evidence="17">
    <location>
        <begin position="438"/>
        <end position="518"/>
    </location>
</feature>
<dbReference type="InterPro" id="IPR002016">
    <property type="entry name" value="Haem_peroxidase"/>
</dbReference>
<evidence type="ECO:0000256" key="6">
    <source>
        <dbReference type="ARBA" id="ARBA00022617"/>
    </source>
</evidence>
<keyword evidence="10" id="KW-0521">NADP</keyword>
<feature type="domain" description="Plant heme peroxidase family profile" evidence="20">
    <location>
        <begin position="428"/>
        <end position="563"/>
    </location>
</feature>
<evidence type="ECO:0000256" key="9">
    <source>
        <dbReference type="ARBA" id="ARBA00022827"/>
    </source>
</evidence>
<keyword evidence="11 19" id="KW-0560">Oxidoreductase</keyword>
<dbReference type="GO" id="GO:0020037">
    <property type="term" value="F:heme binding"/>
    <property type="evidence" value="ECO:0007669"/>
    <property type="project" value="InterPro"/>
</dbReference>
<evidence type="ECO:0000256" key="2">
    <source>
        <dbReference type="ARBA" id="ARBA00001970"/>
    </source>
</evidence>
<feature type="disulfide bond" evidence="17">
    <location>
        <begin position="471"/>
        <end position="478"/>
    </location>
</feature>
<comment type="catalytic activity">
    <reaction evidence="1">
        <text>2 a phenolic donor + H2O2 = 2 a phenolic radical donor + 2 H2O</text>
        <dbReference type="Rhea" id="RHEA:56136"/>
        <dbReference type="ChEBI" id="CHEBI:15377"/>
        <dbReference type="ChEBI" id="CHEBI:16240"/>
        <dbReference type="ChEBI" id="CHEBI:139520"/>
        <dbReference type="ChEBI" id="CHEBI:139521"/>
        <dbReference type="EC" id="1.11.1.7"/>
    </reaction>
</comment>
<evidence type="ECO:0000256" key="10">
    <source>
        <dbReference type="ARBA" id="ARBA00022857"/>
    </source>
</evidence>
<evidence type="ECO:0000256" key="8">
    <source>
        <dbReference type="ARBA" id="ARBA00022723"/>
    </source>
</evidence>
<dbReference type="GO" id="GO:0006979">
    <property type="term" value="P:response to oxidative stress"/>
    <property type="evidence" value="ECO:0007669"/>
    <property type="project" value="InterPro"/>
</dbReference>
<keyword evidence="7 19" id="KW-0285">Flavoprotein</keyword>
<proteinExistence type="inferred from homology"/>
<feature type="binding site" evidence="15">
    <location>
        <position position="493"/>
    </location>
    <ligand>
        <name>Ca(2+)</name>
        <dbReference type="ChEBI" id="CHEBI:29108"/>
        <label>1</label>
    </ligand>
</feature>
<keyword evidence="6" id="KW-0349">Heme</keyword>
<evidence type="ECO:0000256" key="16">
    <source>
        <dbReference type="PIRSR" id="PIRSR600823-4"/>
    </source>
</evidence>
<dbReference type="GO" id="GO:0050661">
    <property type="term" value="F:NADP binding"/>
    <property type="evidence" value="ECO:0007669"/>
    <property type="project" value="InterPro"/>
</dbReference>
<keyword evidence="9 19" id="KW-0274">FAD</keyword>
<dbReference type="Pfam" id="PF00141">
    <property type="entry name" value="peroxidase"/>
    <property type="match status" value="1"/>
</dbReference>
<evidence type="ECO:0000313" key="22">
    <source>
        <dbReference type="Proteomes" id="UP000554482"/>
    </source>
</evidence>
<dbReference type="AlphaFoldDB" id="A0A7J6X394"/>
<dbReference type="InterPro" id="IPR010255">
    <property type="entry name" value="Haem_peroxidase_sf"/>
</dbReference>
<dbReference type="Gene3D" id="1.10.520.10">
    <property type="match status" value="1"/>
</dbReference>
<dbReference type="InterPro" id="IPR036188">
    <property type="entry name" value="FAD/NAD-bd_sf"/>
</dbReference>
<organism evidence="21 22">
    <name type="scientific">Thalictrum thalictroides</name>
    <name type="common">Rue-anemone</name>
    <name type="synonym">Anemone thalictroides</name>
    <dbReference type="NCBI Taxonomy" id="46969"/>
    <lineage>
        <taxon>Eukaryota</taxon>
        <taxon>Viridiplantae</taxon>
        <taxon>Streptophyta</taxon>
        <taxon>Embryophyta</taxon>
        <taxon>Tracheophyta</taxon>
        <taxon>Spermatophyta</taxon>
        <taxon>Magnoliopsida</taxon>
        <taxon>Ranunculales</taxon>
        <taxon>Ranunculaceae</taxon>
        <taxon>Thalictroideae</taxon>
        <taxon>Thalictrum</taxon>
    </lineage>
</organism>
<feature type="site" description="Transition state stabilizer" evidence="16">
    <location>
        <position position="465"/>
    </location>
</feature>
<evidence type="ECO:0000256" key="13">
    <source>
        <dbReference type="ARBA" id="ARBA00023033"/>
    </source>
</evidence>
<comment type="caution">
    <text evidence="21">The sequence shown here is derived from an EMBL/GenBank/DDBJ whole genome shotgun (WGS) entry which is preliminary data.</text>
</comment>
<dbReference type="GO" id="GO:0009851">
    <property type="term" value="P:auxin biosynthetic process"/>
    <property type="evidence" value="ECO:0007669"/>
    <property type="project" value="TreeGrafter"/>
</dbReference>
<dbReference type="EC" id="1.-.-.-" evidence="19"/>
<evidence type="ECO:0000256" key="12">
    <source>
        <dbReference type="ARBA" id="ARBA00023004"/>
    </source>
</evidence>
<comment type="catalytic activity">
    <reaction evidence="14">
        <text>indole-3-pyruvate + NADPH + O2 + H(+) = (indol-3-yl)acetate + CO2 + NADP(+) + H2O</text>
        <dbReference type="Rhea" id="RHEA:34331"/>
        <dbReference type="ChEBI" id="CHEBI:15377"/>
        <dbReference type="ChEBI" id="CHEBI:15378"/>
        <dbReference type="ChEBI" id="CHEBI:15379"/>
        <dbReference type="ChEBI" id="CHEBI:16526"/>
        <dbReference type="ChEBI" id="CHEBI:17640"/>
        <dbReference type="ChEBI" id="CHEBI:30854"/>
        <dbReference type="ChEBI" id="CHEBI:57783"/>
        <dbReference type="ChEBI" id="CHEBI:58349"/>
        <dbReference type="EC" id="1.14.13.168"/>
    </reaction>
</comment>
<evidence type="ECO:0000313" key="21">
    <source>
        <dbReference type="EMBL" id="KAF5203090.1"/>
    </source>
</evidence>
<evidence type="ECO:0000259" key="20">
    <source>
        <dbReference type="PROSITE" id="PS50873"/>
    </source>
</evidence>
<dbReference type="SUPFAM" id="SSF48113">
    <property type="entry name" value="Heme-dependent peroxidases"/>
    <property type="match status" value="1"/>
</dbReference>
<evidence type="ECO:0000256" key="14">
    <source>
        <dbReference type="ARBA" id="ARBA00047707"/>
    </source>
</evidence>
<dbReference type="PRINTS" id="PR00461">
    <property type="entry name" value="PLPEROXIDASE"/>
</dbReference>
<dbReference type="GO" id="GO:0004499">
    <property type="term" value="F:N,N-dimethylaniline monooxygenase activity"/>
    <property type="evidence" value="ECO:0007669"/>
    <property type="project" value="InterPro"/>
</dbReference>
<evidence type="ECO:0000256" key="18">
    <source>
        <dbReference type="RuleBase" id="RU004241"/>
    </source>
</evidence>
<dbReference type="GO" id="GO:0050660">
    <property type="term" value="F:flavin adenine dinucleotide binding"/>
    <property type="evidence" value="ECO:0007669"/>
    <property type="project" value="InterPro"/>
</dbReference>
<dbReference type="GO" id="GO:0103075">
    <property type="term" value="F:indole-3-pyruvate monooxygenase activity"/>
    <property type="evidence" value="ECO:0007669"/>
    <property type="project" value="UniProtKB-EC"/>
</dbReference>
<dbReference type="InterPro" id="IPR000823">
    <property type="entry name" value="Peroxidase_pln"/>
</dbReference>
<comment type="cofactor">
    <cofactor evidence="2">
        <name>heme b</name>
        <dbReference type="ChEBI" id="CHEBI:60344"/>
    </cofactor>
</comment>
<dbReference type="PROSITE" id="PS50873">
    <property type="entry name" value="PEROXIDASE_4"/>
    <property type="match status" value="1"/>
</dbReference>
<evidence type="ECO:0000256" key="3">
    <source>
        <dbReference type="ARBA" id="ARBA00001974"/>
    </source>
</evidence>
<feature type="binding site" evidence="15">
    <location>
        <position position="479"/>
    </location>
    <ligand>
        <name>Ca(2+)</name>
        <dbReference type="ChEBI" id="CHEBI:29108"/>
        <label>1</label>
    </ligand>
</feature>
<dbReference type="Gene3D" id="3.50.50.60">
    <property type="entry name" value="FAD/NAD(P)-binding domain"/>
    <property type="match status" value="1"/>
</dbReference>
<dbReference type="Pfam" id="PF00743">
    <property type="entry name" value="FMO-like"/>
    <property type="match status" value="1"/>
</dbReference>
<dbReference type="Proteomes" id="UP000554482">
    <property type="component" value="Unassembled WGS sequence"/>
</dbReference>
<keyword evidence="17" id="KW-1015">Disulfide bond</keyword>
<evidence type="ECO:0000256" key="1">
    <source>
        <dbReference type="ARBA" id="ARBA00000189"/>
    </source>
</evidence>
<evidence type="ECO:0000256" key="15">
    <source>
        <dbReference type="PIRSR" id="PIRSR600823-3"/>
    </source>
</evidence>
<dbReference type="GO" id="GO:0140825">
    <property type="term" value="F:lactoperoxidase activity"/>
    <property type="evidence" value="ECO:0007669"/>
    <property type="project" value="UniProtKB-EC"/>
</dbReference>
<dbReference type="PRINTS" id="PR00458">
    <property type="entry name" value="PEROXIDASE"/>
</dbReference>
<evidence type="ECO:0000256" key="4">
    <source>
        <dbReference type="ARBA" id="ARBA00009183"/>
    </source>
</evidence>
<keyword evidence="12" id="KW-0408">Iron</keyword>
<gene>
    <name evidence="21" type="ORF">FRX31_007323</name>
</gene>
<keyword evidence="15" id="KW-0106">Calcium</keyword>
<comment type="similarity">
    <text evidence="18">Belongs to the peroxidase family.</text>
</comment>
<evidence type="ECO:0000256" key="17">
    <source>
        <dbReference type="PIRSR" id="PIRSR600823-5"/>
    </source>
</evidence>
<feature type="binding site" evidence="15">
    <location>
        <position position="475"/>
    </location>
    <ligand>
        <name>Ca(2+)</name>
        <dbReference type="ChEBI" id="CHEBI:29108"/>
        <label>1</label>
    </ligand>
</feature>
<keyword evidence="5" id="KW-0575">Peroxidase</keyword>
<comment type="cofactor">
    <cofactor evidence="3 19">
        <name>FAD</name>
        <dbReference type="ChEBI" id="CHEBI:57692"/>
    </cofactor>
</comment>
<accession>A0A7J6X394</accession>
<sequence length="563" mass="62520">MDCLREQESKRVHDSFDETMKKVGRCVYVPGPIIVGAGPSGLAVAACLKERGVPSVIIERANCIASLWKLKTYSRLHLHLPKKYCELPFMPFPAKFPTYPTKEQFVDYLEAYVKKFDLEPQFNQTVESANYDHSFGLWKVKIVGVEEVMCSRWLVVATGENSEAVVPEIDGITEFEGPVVHTSSYKSGETFSGKKVLVVGCGNSGMEICLDLCNNNAQPSIVVRDTLHILPREMLGRSTFGVSMWLLKLFPICLVDRILLFISWFILGDTSRIGLDRPNLGPLQLKCKSGKTPVLDVGTLAKIKTGEIKVRPGVNRITCRTVEFTDGSAEEYDAIVMATGYRSNVPSWLKDKEMFSEKDGLPRRPFPNGWKGEYGLYAVGFTKRGLLGSSMDAKRIAQDIEQLWKAEVKHFTGRECVIGLGSTGHHRSLEYDSYRDSCLQFEQIVEFNVRCLYKKQPNIAPALLRLLFRDCFIQGCGCDASVLLAFPISGKSEKDTVPNPTFYGIVIERIKAEIEAVCPATVSCADILVCAAREGVALAGGPYYPVITGRRDSLELFADIAAS</sequence>
<evidence type="ECO:0000256" key="5">
    <source>
        <dbReference type="ARBA" id="ARBA00022559"/>
    </source>
</evidence>
<dbReference type="FunFam" id="3.50.50.60:FF:000100">
    <property type="entry name" value="Flavin-containing monooxygenase"/>
    <property type="match status" value="1"/>
</dbReference>
<dbReference type="GO" id="GO:0046872">
    <property type="term" value="F:metal ion binding"/>
    <property type="evidence" value="ECO:0007669"/>
    <property type="project" value="UniProtKB-KW"/>
</dbReference>
<keyword evidence="22" id="KW-1185">Reference proteome</keyword>
<feature type="binding site" evidence="15">
    <location>
        <position position="481"/>
    </location>
    <ligand>
        <name>Ca(2+)</name>
        <dbReference type="ChEBI" id="CHEBI:29108"/>
        <label>1</label>
    </ligand>
</feature>
<keyword evidence="8 15" id="KW-0479">Metal-binding</keyword>
<evidence type="ECO:0000256" key="7">
    <source>
        <dbReference type="ARBA" id="ARBA00022630"/>
    </source>
</evidence>
<dbReference type="InterPro" id="IPR050982">
    <property type="entry name" value="Auxin_biosynth/cation_transpt"/>
</dbReference>
<keyword evidence="13 19" id="KW-0503">Monooxygenase</keyword>
<dbReference type="InterPro" id="IPR020946">
    <property type="entry name" value="Flavin_mOase-like"/>
</dbReference>
<dbReference type="SUPFAM" id="SSF51905">
    <property type="entry name" value="FAD/NAD(P)-binding domain"/>
    <property type="match status" value="2"/>
</dbReference>
<protein>
    <recommendedName>
        <fullName evidence="19">Flavin-containing monooxygenase</fullName>
        <ecNumber evidence="19">1.-.-.-</ecNumber>
    </recommendedName>
</protein>
<feature type="binding site" evidence="15">
    <location>
        <position position="470"/>
    </location>
    <ligand>
        <name>Ca(2+)</name>
        <dbReference type="ChEBI" id="CHEBI:29108"/>
        <label>1</label>
    </ligand>
</feature>
<dbReference type="PANTHER" id="PTHR43539">
    <property type="entry name" value="FLAVIN-BINDING MONOOXYGENASE-LIKE PROTEIN (AFU_ORTHOLOGUE AFUA_4G09220)"/>
    <property type="match status" value="1"/>
</dbReference>
<evidence type="ECO:0000256" key="11">
    <source>
        <dbReference type="ARBA" id="ARBA00023002"/>
    </source>
</evidence>